<dbReference type="FunFam" id="2.100.10.30:FF:000001">
    <property type="entry name" value="Jacalin-related lectin 33"/>
    <property type="match status" value="1"/>
</dbReference>
<evidence type="ECO:0000259" key="4">
    <source>
        <dbReference type="PROSITE" id="PS51752"/>
    </source>
</evidence>
<dbReference type="AlphaFoldDB" id="A0A7J7M4J3"/>
<keyword evidence="2" id="KW-0430">Lectin</keyword>
<dbReference type="OrthoDB" id="1901752at2759"/>
<dbReference type="InterPro" id="IPR036404">
    <property type="entry name" value="Jacalin-like_lectin_dom_sf"/>
</dbReference>
<feature type="domain" description="Jacalin-type lectin" evidence="4">
    <location>
        <begin position="1"/>
        <end position="118"/>
    </location>
</feature>
<reference evidence="5 6" key="1">
    <citation type="journal article" date="2020" name="IScience">
        <title>Genome Sequencing of the Endangered Kingdonia uniflora (Circaeasteraceae, Ranunculales) Reveals Potential Mechanisms of Evolutionary Specialization.</title>
        <authorList>
            <person name="Sun Y."/>
            <person name="Deng T."/>
            <person name="Zhang A."/>
            <person name="Moore M.J."/>
            <person name="Landis J.B."/>
            <person name="Lin N."/>
            <person name="Zhang H."/>
            <person name="Zhang X."/>
            <person name="Huang J."/>
            <person name="Zhang X."/>
            <person name="Sun H."/>
            <person name="Wang H."/>
        </authorList>
    </citation>
    <scope>NUCLEOTIDE SEQUENCE [LARGE SCALE GENOMIC DNA]</scope>
    <source>
        <strain evidence="5">TB1705</strain>
        <tissue evidence="5">Leaf</tissue>
    </source>
</reference>
<dbReference type="InterPro" id="IPR033734">
    <property type="entry name" value="Jacalin-like_lectin_dom_plant"/>
</dbReference>
<dbReference type="Gene3D" id="2.100.10.30">
    <property type="entry name" value="Jacalin-like lectin domain"/>
    <property type="match status" value="1"/>
</dbReference>
<name>A0A7J7M4J3_9MAGN</name>
<feature type="region of interest" description="Disordered" evidence="3">
    <location>
        <begin position="137"/>
        <end position="171"/>
    </location>
</feature>
<organism evidence="5 6">
    <name type="scientific">Kingdonia uniflora</name>
    <dbReference type="NCBI Taxonomy" id="39325"/>
    <lineage>
        <taxon>Eukaryota</taxon>
        <taxon>Viridiplantae</taxon>
        <taxon>Streptophyta</taxon>
        <taxon>Embryophyta</taxon>
        <taxon>Tracheophyta</taxon>
        <taxon>Spermatophyta</taxon>
        <taxon>Magnoliopsida</taxon>
        <taxon>Ranunculales</taxon>
        <taxon>Circaeasteraceae</taxon>
        <taxon>Kingdonia</taxon>
    </lineage>
</organism>
<dbReference type="PROSITE" id="PS51752">
    <property type="entry name" value="JACALIN_LECTIN"/>
    <property type="match status" value="1"/>
</dbReference>
<proteinExistence type="inferred from homology"/>
<dbReference type="SMART" id="SM00915">
    <property type="entry name" value="Jacalin"/>
    <property type="match status" value="1"/>
</dbReference>
<evidence type="ECO:0000313" key="6">
    <source>
        <dbReference type="Proteomes" id="UP000541444"/>
    </source>
</evidence>
<dbReference type="Proteomes" id="UP000541444">
    <property type="component" value="Unassembled WGS sequence"/>
</dbReference>
<accession>A0A7J7M4J3</accession>
<evidence type="ECO:0000256" key="3">
    <source>
        <dbReference type="SAM" id="MobiDB-lite"/>
    </source>
</evidence>
<dbReference type="PANTHER" id="PTHR47293">
    <property type="entry name" value="JACALIN-RELATED LECTIN 3"/>
    <property type="match status" value="1"/>
</dbReference>
<dbReference type="InterPro" id="IPR001229">
    <property type="entry name" value="Jacalin-like_lectin_dom"/>
</dbReference>
<dbReference type="PANTHER" id="PTHR47293:SF68">
    <property type="entry name" value="JACALIN-RELATED LECTIN 3"/>
    <property type="match status" value="1"/>
</dbReference>
<evidence type="ECO:0000256" key="2">
    <source>
        <dbReference type="ARBA" id="ARBA00022734"/>
    </source>
</evidence>
<dbReference type="EMBL" id="JACGCM010001782">
    <property type="protein sequence ID" value="KAF6149776.1"/>
    <property type="molecule type" value="Genomic_DNA"/>
</dbReference>
<evidence type="ECO:0000256" key="1">
    <source>
        <dbReference type="ARBA" id="ARBA00006568"/>
    </source>
</evidence>
<dbReference type="Pfam" id="PF01419">
    <property type="entry name" value="Jacalin"/>
    <property type="match status" value="1"/>
</dbReference>
<gene>
    <name evidence="5" type="ORF">GIB67_017509</name>
</gene>
<comment type="caution">
    <text evidence="5">The sequence shown here is derived from an EMBL/GenBank/DDBJ whole genome shotgun (WGS) entry which is preliminary data.</text>
</comment>
<dbReference type="CDD" id="cd09612">
    <property type="entry name" value="Jacalin"/>
    <property type="match status" value="1"/>
</dbReference>
<comment type="similarity">
    <text evidence="1">Belongs to the jacalin lectin family.</text>
</comment>
<protein>
    <recommendedName>
        <fullName evidence="4">Jacalin-type lectin domain-containing protein</fullName>
    </recommendedName>
</protein>
<dbReference type="SUPFAM" id="SSF51101">
    <property type="entry name" value="Mannose-binding lectins"/>
    <property type="match status" value="1"/>
</dbReference>
<sequence length="196" mass="21404">MMIGYGPKINSIQTEYDREGSSVWSGKHGGVGSAKVDKVKLDFPHEYLMTVSGYYGSIKSKDTIFILSLTLQTNKQKYGPFRTNQGTYFSLPTTGGMIVGFHGSSGWYLDSIGVYLKPLTKPYPSKVCFADFNGTHDTSSTSEGESNHKLVSFPSSTTKGTAGSMPYEPWGGNSGTTFDDRVYTGVEKRILLQQAS</sequence>
<dbReference type="GO" id="GO:0030246">
    <property type="term" value="F:carbohydrate binding"/>
    <property type="evidence" value="ECO:0007669"/>
    <property type="project" value="UniProtKB-KW"/>
</dbReference>
<evidence type="ECO:0000313" key="5">
    <source>
        <dbReference type="EMBL" id="KAF6149776.1"/>
    </source>
</evidence>
<keyword evidence="6" id="KW-1185">Reference proteome</keyword>